<keyword evidence="4" id="KW-1185">Reference proteome</keyword>
<dbReference type="STRING" id="665118.SAMN02983003_0550"/>
<dbReference type="Proteomes" id="UP000183447">
    <property type="component" value="Unassembled WGS sequence"/>
</dbReference>
<keyword evidence="3" id="KW-0378">Hydrolase</keyword>
<dbReference type="GO" id="GO:0018773">
    <property type="term" value="F:acetylpyruvate hydrolase activity"/>
    <property type="evidence" value="ECO:0007669"/>
    <property type="project" value="TreeGrafter"/>
</dbReference>
<dbReference type="AlphaFoldDB" id="A0A1K2HV28"/>
<keyword evidence="1" id="KW-0479">Metal-binding</keyword>
<dbReference type="InterPro" id="IPR036663">
    <property type="entry name" value="Fumarylacetoacetase_C_sf"/>
</dbReference>
<dbReference type="PANTHER" id="PTHR11820">
    <property type="entry name" value="ACYLPYRUVASE"/>
    <property type="match status" value="1"/>
</dbReference>
<dbReference type="Gene3D" id="3.90.850.10">
    <property type="entry name" value="Fumarylacetoacetase-like, C-terminal domain"/>
    <property type="match status" value="1"/>
</dbReference>
<reference evidence="3 4" key="1">
    <citation type="submission" date="2016-11" db="EMBL/GenBank/DDBJ databases">
        <authorList>
            <person name="Jaros S."/>
            <person name="Januszkiewicz K."/>
            <person name="Wedrychowicz H."/>
        </authorList>
    </citation>
    <scope>NUCLEOTIDE SEQUENCE [LARGE SCALE GENOMIC DNA]</scope>
    <source>
        <strain evidence="3 4">ATCC 23634</strain>
    </source>
</reference>
<dbReference type="SUPFAM" id="SSF56529">
    <property type="entry name" value="FAH"/>
    <property type="match status" value="1"/>
</dbReference>
<protein>
    <submittedName>
        <fullName evidence="3">Fumarylpyruvate hydrolase</fullName>
    </submittedName>
</protein>
<dbReference type="Pfam" id="PF01557">
    <property type="entry name" value="FAA_hydrolase"/>
    <property type="match status" value="1"/>
</dbReference>
<feature type="domain" description="Fumarylacetoacetase-like C-terminal" evidence="2">
    <location>
        <begin position="30"/>
        <end position="230"/>
    </location>
</feature>
<name>A0A1K2HV28_9HYPH</name>
<dbReference type="PANTHER" id="PTHR11820:SF90">
    <property type="entry name" value="FLUTATHIONE S-TRANSFERASE"/>
    <property type="match status" value="1"/>
</dbReference>
<dbReference type="GO" id="GO:0046872">
    <property type="term" value="F:metal ion binding"/>
    <property type="evidence" value="ECO:0007669"/>
    <property type="project" value="UniProtKB-KW"/>
</dbReference>
<proteinExistence type="predicted"/>
<evidence type="ECO:0000313" key="3">
    <source>
        <dbReference type="EMBL" id="SFZ81532.1"/>
    </source>
</evidence>
<keyword evidence="3" id="KW-0670">Pyruvate</keyword>
<evidence type="ECO:0000256" key="1">
    <source>
        <dbReference type="ARBA" id="ARBA00022723"/>
    </source>
</evidence>
<evidence type="ECO:0000313" key="4">
    <source>
        <dbReference type="Proteomes" id="UP000183447"/>
    </source>
</evidence>
<gene>
    <name evidence="3" type="ORF">SAMN02983003_0550</name>
</gene>
<accession>A0A1K2HV28</accession>
<evidence type="ECO:0000259" key="2">
    <source>
        <dbReference type="Pfam" id="PF01557"/>
    </source>
</evidence>
<sequence length="231" mass="25012">MTETALAVPAPQPVLVPVAGSDARFPVRRIYCIGRNYADHAREMGHDPDREPPFYFMKSADMVVLEPEAFRYPVQSKDVHFEVELVVAIGAEGTDVPVERALDLVFGYAVGLDMTRRDRQGEAKKLGRPWEVGKAFEGSAPLGTIVPVAKAGHPAKGAITLEVDGAQRQSGDLSEMIWSVPELIAELSRHYRLMPGDLIFTGTPAGVGAVERGQTMTGIVEGVGRISFKVA</sequence>
<dbReference type="EMBL" id="FPKU01000001">
    <property type="protein sequence ID" value="SFZ81532.1"/>
    <property type="molecule type" value="Genomic_DNA"/>
</dbReference>
<dbReference type="RefSeq" id="WP_072338858.1">
    <property type="nucleotide sequence ID" value="NZ_FPKU01000001.1"/>
</dbReference>
<dbReference type="OrthoDB" id="5197601at2"/>
<dbReference type="InterPro" id="IPR011234">
    <property type="entry name" value="Fumarylacetoacetase-like_C"/>
</dbReference>
<organism evidence="3 4">
    <name type="scientific">Devosia enhydra</name>
    <dbReference type="NCBI Taxonomy" id="665118"/>
    <lineage>
        <taxon>Bacteria</taxon>
        <taxon>Pseudomonadati</taxon>
        <taxon>Pseudomonadota</taxon>
        <taxon>Alphaproteobacteria</taxon>
        <taxon>Hyphomicrobiales</taxon>
        <taxon>Devosiaceae</taxon>
        <taxon>Devosia</taxon>
    </lineage>
</organism>